<evidence type="ECO:0000313" key="5">
    <source>
        <dbReference type="Proteomes" id="UP000799537"/>
    </source>
</evidence>
<dbReference type="CDD" id="cd14686">
    <property type="entry name" value="bZIP"/>
    <property type="match status" value="1"/>
</dbReference>
<protein>
    <recommendedName>
        <fullName evidence="3">BZIP domain-containing protein</fullName>
    </recommendedName>
</protein>
<dbReference type="Proteomes" id="UP000799537">
    <property type="component" value="Unassembled WGS sequence"/>
</dbReference>
<dbReference type="Gene3D" id="1.20.5.170">
    <property type="match status" value="1"/>
</dbReference>
<feature type="compositionally biased region" description="Basic and acidic residues" evidence="2">
    <location>
        <begin position="101"/>
        <end position="112"/>
    </location>
</feature>
<dbReference type="PROSITE" id="PS00036">
    <property type="entry name" value="BZIP_BASIC"/>
    <property type="match status" value="1"/>
</dbReference>
<name>A0A6A6CND5_ZASCE</name>
<dbReference type="RefSeq" id="XP_033669523.1">
    <property type="nucleotide sequence ID" value="XM_033805832.1"/>
</dbReference>
<evidence type="ECO:0000259" key="3">
    <source>
        <dbReference type="PROSITE" id="PS50217"/>
    </source>
</evidence>
<dbReference type="SUPFAM" id="SSF57959">
    <property type="entry name" value="Leucine zipper domain"/>
    <property type="match status" value="1"/>
</dbReference>
<sequence>MASKTSYPFNSKQEWFLQTDTSFEWTEWWAEVENSFLQEPVPEATHALLQLGTRSSFEESSRPPAVSPASTDTSDRFPPETHDNASEQDETISKAKKRKIQNREAQRKCRDRRREQVLNLGERLRTSMAENKNLQARQAKLEEECNRLKSENGIYCELLQNFWTMTFSEDKPAALASEQEGSLPEL</sequence>
<evidence type="ECO:0000256" key="1">
    <source>
        <dbReference type="SAM" id="Coils"/>
    </source>
</evidence>
<feature type="domain" description="BZIP" evidence="3">
    <location>
        <begin position="92"/>
        <end position="151"/>
    </location>
</feature>
<evidence type="ECO:0000313" key="4">
    <source>
        <dbReference type="EMBL" id="KAF2168634.1"/>
    </source>
</evidence>
<organism evidence="4 5">
    <name type="scientific">Zasmidium cellare ATCC 36951</name>
    <dbReference type="NCBI Taxonomy" id="1080233"/>
    <lineage>
        <taxon>Eukaryota</taxon>
        <taxon>Fungi</taxon>
        <taxon>Dikarya</taxon>
        <taxon>Ascomycota</taxon>
        <taxon>Pezizomycotina</taxon>
        <taxon>Dothideomycetes</taxon>
        <taxon>Dothideomycetidae</taxon>
        <taxon>Mycosphaerellales</taxon>
        <taxon>Mycosphaerellaceae</taxon>
        <taxon>Zasmidium</taxon>
    </lineage>
</organism>
<feature type="coiled-coil region" evidence="1">
    <location>
        <begin position="124"/>
        <end position="151"/>
    </location>
</feature>
<proteinExistence type="predicted"/>
<evidence type="ECO:0000256" key="2">
    <source>
        <dbReference type="SAM" id="MobiDB-lite"/>
    </source>
</evidence>
<accession>A0A6A6CND5</accession>
<dbReference type="Pfam" id="PF00170">
    <property type="entry name" value="bZIP_1"/>
    <property type="match status" value="1"/>
</dbReference>
<feature type="compositionally biased region" description="Basic and acidic residues" evidence="2">
    <location>
        <begin position="73"/>
        <end position="85"/>
    </location>
</feature>
<keyword evidence="1" id="KW-0175">Coiled coil</keyword>
<dbReference type="GeneID" id="54559104"/>
<dbReference type="InterPro" id="IPR046347">
    <property type="entry name" value="bZIP_sf"/>
</dbReference>
<dbReference type="AlphaFoldDB" id="A0A6A6CND5"/>
<gene>
    <name evidence="4" type="ORF">M409DRAFT_21378</name>
</gene>
<reference evidence="4" key="1">
    <citation type="journal article" date="2020" name="Stud. Mycol.">
        <title>101 Dothideomycetes genomes: a test case for predicting lifestyles and emergence of pathogens.</title>
        <authorList>
            <person name="Haridas S."/>
            <person name="Albert R."/>
            <person name="Binder M."/>
            <person name="Bloem J."/>
            <person name="Labutti K."/>
            <person name="Salamov A."/>
            <person name="Andreopoulos B."/>
            <person name="Baker S."/>
            <person name="Barry K."/>
            <person name="Bills G."/>
            <person name="Bluhm B."/>
            <person name="Cannon C."/>
            <person name="Castanera R."/>
            <person name="Culley D."/>
            <person name="Daum C."/>
            <person name="Ezra D."/>
            <person name="Gonzalez J."/>
            <person name="Henrissat B."/>
            <person name="Kuo A."/>
            <person name="Liang C."/>
            <person name="Lipzen A."/>
            <person name="Lutzoni F."/>
            <person name="Magnuson J."/>
            <person name="Mondo S."/>
            <person name="Nolan M."/>
            <person name="Ohm R."/>
            <person name="Pangilinan J."/>
            <person name="Park H.-J."/>
            <person name="Ramirez L."/>
            <person name="Alfaro M."/>
            <person name="Sun H."/>
            <person name="Tritt A."/>
            <person name="Yoshinaga Y."/>
            <person name="Zwiers L.-H."/>
            <person name="Turgeon B."/>
            <person name="Goodwin S."/>
            <person name="Spatafora J."/>
            <person name="Crous P."/>
            <person name="Grigoriev I."/>
        </authorList>
    </citation>
    <scope>NUCLEOTIDE SEQUENCE</scope>
    <source>
        <strain evidence="4">ATCC 36951</strain>
    </source>
</reference>
<dbReference type="EMBL" id="ML993590">
    <property type="protein sequence ID" value="KAF2168634.1"/>
    <property type="molecule type" value="Genomic_DNA"/>
</dbReference>
<dbReference type="SMART" id="SM00338">
    <property type="entry name" value="BRLZ"/>
    <property type="match status" value="1"/>
</dbReference>
<dbReference type="OrthoDB" id="10605756at2759"/>
<dbReference type="GO" id="GO:0003700">
    <property type="term" value="F:DNA-binding transcription factor activity"/>
    <property type="evidence" value="ECO:0007669"/>
    <property type="project" value="InterPro"/>
</dbReference>
<dbReference type="PROSITE" id="PS50217">
    <property type="entry name" value="BZIP"/>
    <property type="match status" value="1"/>
</dbReference>
<dbReference type="InterPro" id="IPR004827">
    <property type="entry name" value="bZIP"/>
</dbReference>
<keyword evidence="5" id="KW-1185">Reference proteome</keyword>
<feature type="region of interest" description="Disordered" evidence="2">
    <location>
        <begin position="47"/>
        <end position="112"/>
    </location>
</feature>